<dbReference type="AlphaFoldDB" id="A0A8B8CXJ1"/>
<dbReference type="Proteomes" id="UP000694844">
    <property type="component" value="Chromosome 2"/>
</dbReference>
<sequence>MAASPGDPDLAFHLSMLETLVCALSPLKLIVCNGGAVRGISFSQASVLVDFMLHPDRRGRLLTNVYRFTDIFKRGKDLLTDYITFGKKSSGVNQQILEALLLFLSKIEDRNIRSRGIENWDLKPFMFGYISTPPCFRS</sequence>
<evidence type="ECO:0000313" key="2">
    <source>
        <dbReference type="RefSeq" id="XP_022319206.1"/>
    </source>
</evidence>
<keyword evidence="1" id="KW-1185">Reference proteome</keyword>
<organism evidence="1 2">
    <name type="scientific">Crassostrea virginica</name>
    <name type="common">Eastern oyster</name>
    <dbReference type="NCBI Taxonomy" id="6565"/>
    <lineage>
        <taxon>Eukaryota</taxon>
        <taxon>Metazoa</taxon>
        <taxon>Spiralia</taxon>
        <taxon>Lophotrochozoa</taxon>
        <taxon>Mollusca</taxon>
        <taxon>Bivalvia</taxon>
        <taxon>Autobranchia</taxon>
        <taxon>Pteriomorphia</taxon>
        <taxon>Ostreida</taxon>
        <taxon>Ostreoidea</taxon>
        <taxon>Ostreidae</taxon>
        <taxon>Crassostrea</taxon>
    </lineage>
</organism>
<proteinExistence type="predicted"/>
<evidence type="ECO:0000313" key="1">
    <source>
        <dbReference type="Proteomes" id="UP000694844"/>
    </source>
</evidence>
<protein>
    <submittedName>
        <fullName evidence="2">Uncharacterized protein LOC111121986 isoform X3</fullName>
    </submittedName>
</protein>
<accession>A0A8B8CXJ1</accession>
<dbReference type="OrthoDB" id="6113459at2759"/>
<gene>
    <name evidence="2" type="primary">LOC111121986</name>
</gene>
<reference evidence="2" key="1">
    <citation type="submission" date="2025-08" db="UniProtKB">
        <authorList>
            <consortium name="RefSeq"/>
        </authorList>
    </citation>
    <scope>IDENTIFICATION</scope>
    <source>
        <tissue evidence="2">Whole sample</tissue>
    </source>
</reference>
<dbReference type="GeneID" id="111121986"/>
<dbReference type="RefSeq" id="XP_022319206.1">
    <property type="nucleotide sequence ID" value="XM_022463498.1"/>
</dbReference>
<name>A0A8B8CXJ1_CRAVI</name>